<evidence type="ECO:0000313" key="1">
    <source>
        <dbReference type="EMBL" id="AMY07351.1"/>
    </source>
</evidence>
<sequence>MQGCGLRAGREISVDDTVNRLAKELADAMADAVASDPRVEACRARAREAGYDLRVTLDAEIGFAARSGKKARRMAVTRASHATRHVAMTDNDRRFLKSLRIAPDAATEEV</sequence>
<gene>
    <name evidence="1" type="ORF">LuPra_00518</name>
</gene>
<dbReference type="KEGG" id="abac:LuPra_00518"/>
<accession>A0A143PFQ7</accession>
<evidence type="ECO:0000313" key="2">
    <source>
        <dbReference type="Proteomes" id="UP000076079"/>
    </source>
</evidence>
<dbReference type="AlphaFoldDB" id="A0A143PFQ7"/>
<dbReference type="Proteomes" id="UP000076079">
    <property type="component" value="Chromosome"/>
</dbReference>
<dbReference type="EMBL" id="CP015136">
    <property type="protein sequence ID" value="AMY07351.1"/>
    <property type="molecule type" value="Genomic_DNA"/>
</dbReference>
<reference evidence="2" key="2">
    <citation type="submission" date="2016-04" db="EMBL/GenBank/DDBJ databases">
        <title>First Complete Genome Sequence of a Subdivision 6 Acidobacterium.</title>
        <authorList>
            <person name="Huang S."/>
            <person name="Vieira S."/>
            <person name="Bunk B."/>
            <person name="Riedel T."/>
            <person name="Sproeer C."/>
            <person name="Overmann J."/>
        </authorList>
    </citation>
    <scope>NUCLEOTIDE SEQUENCE [LARGE SCALE GENOMIC DNA]</scope>
    <source>
        <strain evidence="2">DSM 100886 HEG_-6_39</strain>
    </source>
</reference>
<dbReference type="STRING" id="1855912.LuPra_00518"/>
<protein>
    <submittedName>
        <fullName evidence="1">Uncharacterized protein</fullName>
    </submittedName>
</protein>
<name>A0A143PFQ7_LUTPR</name>
<reference evidence="1 2" key="1">
    <citation type="journal article" date="2016" name="Genome Announc.">
        <title>First Complete Genome Sequence of a Subdivision 6 Acidobacterium Strain.</title>
        <authorList>
            <person name="Huang S."/>
            <person name="Vieira S."/>
            <person name="Bunk B."/>
            <person name="Riedel T."/>
            <person name="Sproer C."/>
            <person name="Overmann J."/>
        </authorList>
    </citation>
    <scope>NUCLEOTIDE SEQUENCE [LARGE SCALE GENOMIC DNA]</scope>
    <source>
        <strain evidence="2">DSM 100886 HEG_-6_39</strain>
    </source>
</reference>
<proteinExistence type="predicted"/>
<keyword evidence="2" id="KW-1185">Reference proteome</keyword>
<organism evidence="1 2">
    <name type="scientific">Luteitalea pratensis</name>
    <dbReference type="NCBI Taxonomy" id="1855912"/>
    <lineage>
        <taxon>Bacteria</taxon>
        <taxon>Pseudomonadati</taxon>
        <taxon>Acidobacteriota</taxon>
        <taxon>Vicinamibacteria</taxon>
        <taxon>Vicinamibacterales</taxon>
        <taxon>Vicinamibacteraceae</taxon>
        <taxon>Luteitalea</taxon>
    </lineage>
</organism>